<dbReference type="EMBL" id="PGEZ01000001">
    <property type="protein sequence ID" value="PJJ57694.1"/>
    <property type="molecule type" value="Genomic_DNA"/>
</dbReference>
<feature type="transmembrane region" description="Helical" evidence="1">
    <location>
        <begin position="430"/>
        <end position="452"/>
    </location>
</feature>
<evidence type="ECO:0000313" key="2">
    <source>
        <dbReference type="EMBL" id="PJJ57694.1"/>
    </source>
</evidence>
<dbReference type="OrthoDB" id="2014935at2"/>
<feature type="transmembrane region" description="Helical" evidence="1">
    <location>
        <begin position="82"/>
        <end position="101"/>
    </location>
</feature>
<comment type="caution">
    <text evidence="2">The sequence shown here is derived from an EMBL/GenBank/DDBJ whole genome shotgun (WGS) entry which is preliminary data.</text>
</comment>
<dbReference type="RefSeq" id="WP_039363352.1">
    <property type="nucleotide sequence ID" value="NZ_PGEZ01000001.1"/>
</dbReference>
<keyword evidence="3" id="KW-1185">Reference proteome</keyword>
<protein>
    <submittedName>
        <fullName evidence="2">ABC-2 type transport system permease protein</fullName>
    </submittedName>
</protein>
<keyword evidence="1" id="KW-0472">Membrane</keyword>
<feature type="transmembrane region" description="Helical" evidence="1">
    <location>
        <begin position="157"/>
        <end position="179"/>
    </location>
</feature>
<feature type="transmembrane region" description="Helical" evidence="1">
    <location>
        <begin position="395"/>
        <end position="418"/>
    </location>
</feature>
<feature type="transmembrane region" description="Helical" evidence="1">
    <location>
        <begin position="191"/>
        <end position="209"/>
    </location>
</feature>
<dbReference type="Proteomes" id="UP000230842">
    <property type="component" value="Unassembled WGS sequence"/>
</dbReference>
<accession>A0A0B2B6S1</accession>
<evidence type="ECO:0000313" key="3">
    <source>
        <dbReference type="Proteomes" id="UP000230842"/>
    </source>
</evidence>
<feature type="transmembrane region" description="Helical" evidence="1">
    <location>
        <begin position="21"/>
        <end position="41"/>
    </location>
</feature>
<dbReference type="AlphaFoldDB" id="A0A0B2B6S1"/>
<feature type="transmembrane region" description="Helical" evidence="1">
    <location>
        <begin position="459"/>
        <end position="477"/>
    </location>
</feature>
<name>A0A0B2B6S1_9ACTN</name>
<feature type="transmembrane region" description="Helical" evidence="1">
    <location>
        <begin position="504"/>
        <end position="523"/>
    </location>
</feature>
<feature type="transmembrane region" description="Helical" evidence="1">
    <location>
        <begin position="236"/>
        <end position="257"/>
    </location>
</feature>
<keyword evidence="1" id="KW-1133">Transmembrane helix</keyword>
<proteinExistence type="predicted"/>
<keyword evidence="1" id="KW-0812">Transmembrane</keyword>
<sequence length="530" mass="54869">MSGRYAGTGVLLRFALRRDRWALLWWILGGFLLYVVTAATVEGTYPTQADLDAAAAAVSGNPAFIAMAGPAYALDTIGGQTAWQTTAFGAIIAGLMSTFLINRHVRAGEEGGQSELIRANVTGRSAPGASALIETTAANLLLGVLVAAGLTAYGLPAAGSVCLGVAVTTTGWTFMGAAFVCAQLSQTTRGVWGMSGAVIGAAYLLRAIGDVGNATFSWLSPIGWGQRMRAYDDERWWPALIGIAAAAILVAIGHALFERRDFGAGLLAVKPGPADARWSSGTTGLAWRLHRPTVIGWGIAFVLTGLSYGSVGDDVDDLIGDASGDLTAALTGGGDQISLVDGFYSSAVIIIAIIAAAYGTSAALRSRGEETSGRLEPVLATAASRTRWLADHVGIALLGSALMVVVGGACTGLSLGLLTDDLDQVWRLGGAGLAAVPAIWVVVGVAVALVGVLPRLSALAWLMVGWGAVVLMFGALLDFPDWVNGISPFDHLALVPAQDYDWTSGLWLLAVTAVLLIVGFVGFRRRDLQT</sequence>
<feature type="transmembrane region" description="Helical" evidence="1">
    <location>
        <begin position="131"/>
        <end position="151"/>
    </location>
</feature>
<organism evidence="2 3">
    <name type="scientific">Mumia flava</name>
    <dbReference type="NCBI Taxonomy" id="1348852"/>
    <lineage>
        <taxon>Bacteria</taxon>
        <taxon>Bacillati</taxon>
        <taxon>Actinomycetota</taxon>
        <taxon>Actinomycetes</taxon>
        <taxon>Propionibacteriales</taxon>
        <taxon>Nocardioidaceae</taxon>
        <taxon>Mumia</taxon>
    </lineage>
</organism>
<gene>
    <name evidence="2" type="ORF">CLV56_1932</name>
</gene>
<reference evidence="2 3" key="1">
    <citation type="submission" date="2017-11" db="EMBL/GenBank/DDBJ databases">
        <title>Genomic Encyclopedia of Archaeal and Bacterial Type Strains, Phase II (KMG-II): From Individual Species to Whole Genera.</title>
        <authorList>
            <person name="Goeker M."/>
        </authorList>
    </citation>
    <scope>NUCLEOTIDE SEQUENCE [LARGE SCALE GENOMIC DNA]</scope>
    <source>
        <strain evidence="2 3">DSM 27763</strain>
    </source>
</reference>
<feature type="transmembrane region" description="Helical" evidence="1">
    <location>
        <begin position="294"/>
        <end position="311"/>
    </location>
</feature>
<feature type="transmembrane region" description="Helical" evidence="1">
    <location>
        <begin position="343"/>
        <end position="364"/>
    </location>
</feature>
<evidence type="ECO:0000256" key="1">
    <source>
        <dbReference type="SAM" id="Phobius"/>
    </source>
</evidence>